<dbReference type="RefSeq" id="WP_058491317.1">
    <property type="nucleotide sequence ID" value="NZ_LOCK01000025.1"/>
</dbReference>
<dbReference type="Gene3D" id="3.30.2310.20">
    <property type="entry name" value="RelE-like"/>
    <property type="match status" value="1"/>
</dbReference>
<gene>
    <name evidence="2" type="ORF">AT727_22200</name>
</gene>
<dbReference type="SUPFAM" id="SSF143011">
    <property type="entry name" value="RelE-like"/>
    <property type="match status" value="1"/>
</dbReference>
<dbReference type="InterPro" id="IPR035093">
    <property type="entry name" value="RelE/ParE_toxin_dom_sf"/>
</dbReference>
<comment type="caution">
    <text evidence="2">The sequence shown here is derived from an EMBL/GenBank/DDBJ whole genome shotgun (WGS) entry which is preliminary data.</text>
</comment>
<evidence type="ECO:0000256" key="1">
    <source>
        <dbReference type="ARBA" id="ARBA00022649"/>
    </source>
</evidence>
<proteinExistence type="predicted"/>
<keyword evidence="1" id="KW-1277">Toxin-antitoxin system</keyword>
<organism evidence="2 3">
    <name type="scientific">Desulfitobacterium hafniense</name>
    <name type="common">Desulfitobacterium frappieri</name>
    <dbReference type="NCBI Taxonomy" id="49338"/>
    <lineage>
        <taxon>Bacteria</taxon>
        <taxon>Bacillati</taxon>
        <taxon>Bacillota</taxon>
        <taxon>Clostridia</taxon>
        <taxon>Eubacteriales</taxon>
        <taxon>Desulfitobacteriaceae</taxon>
        <taxon>Desulfitobacterium</taxon>
    </lineage>
</organism>
<dbReference type="EMBL" id="LOCK01000025">
    <property type="protein sequence ID" value="KTE91436.1"/>
    <property type="molecule type" value="Genomic_DNA"/>
</dbReference>
<dbReference type="InterPro" id="IPR052747">
    <property type="entry name" value="TA_system_RelE_toxin"/>
</dbReference>
<dbReference type="Proteomes" id="UP000054623">
    <property type="component" value="Unassembled WGS sequence"/>
</dbReference>
<evidence type="ECO:0000313" key="2">
    <source>
        <dbReference type="EMBL" id="KTE91436.1"/>
    </source>
</evidence>
<dbReference type="PANTHER" id="PTHR38813:SF1">
    <property type="entry name" value="TOXIN RELE1-RELATED"/>
    <property type="match status" value="1"/>
</dbReference>
<name>A0A0W1JIC8_DESHA</name>
<sequence>MNLTYQLTLNRDSVKFIAKQERATQERIRKALIGLAIRPPIGDIRPLKGQGKLMRLRVGTYRVIFEVNHTEQTVYILTIDNRGDIY</sequence>
<dbReference type="PANTHER" id="PTHR38813">
    <property type="match status" value="1"/>
</dbReference>
<dbReference type="OrthoDB" id="9805098at2"/>
<dbReference type="AlphaFoldDB" id="A0A0W1JIC8"/>
<dbReference type="InterPro" id="IPR007712">
    <property type="entry name" value="RelE/ParE_toxin"/>
</dbReference>
<reference evidence="2 3" key="1">
    <citation type="submission" date="2015-12" db="EMBL/GenBank/DDBJ databases">
        <title>Draft Genome Sequence of Desulfitobacterium hafniense Strain DH, a Sulfate-reducing Bacterium Isolated from Paddy Soils.</title>
        <authorList>
            <person name="Bao P."/>
            <person name="Zhang X."/>
            <person name="Li G."/>
        </authorList>
    </citation>
    <scope>NUCLEOTIDE SEQUENCE [LARGE SCALE GENOMIC DNA]</scope>
    <source>
        <strain evidence="2 3">DH</strain>
    </source>
</reference>
<protein>
    <submittedName>
        <fullName evidence="2">Plasmid stabilization protein</fullName>
    </submittedName>
</protein>
<evidence type="ECO:0000313" key="3">
    <source>
        <dbReference type="Proteomes" id="UP000054623"/>
    </source>
</evidence>
<accession>A0A0W1JIC8</accession>
<dbReference type="Pfam" id="PF05016">
    <property type="entry name" value="ParE_toxin"/>
    <property type="match status" value="1"/>
</dbReference>